<accession>A0A368LI30</accession>
<dbReference type="RefSeq" id="WP_086958859.1">
    <property type="nucleotide sequence ID" value="NZ_AP018681.1"/>
</dbReference>
<dbReference type="Proteomes" id="UP000252479">
    <property type="component" value="Unassembled WGS sequence"/>
</dbReference>
<feature type="chain" id="PRO_5017008546" evidence="2">
    <location>
        <begin position="23"/>
        <end position="132"/>
    </location>
</feature>
<protein>
    <submittedName>
        <fullName evidence="3">Uncharacterized protein</fullName>
    </submittedName>
</protein>
<evidence type="ECO:0000313" key="4">
    <source>
        <dbReference type="Proteomes" id="UP000252479"/>
    </source>
</evidence>
<dbReference type="PANTHER" id="PTHR36571">
    <property type="entry name" value="PROTEIN YGIW"/>
    <property type="match status" value="1"/>
</dbReference>
<dbReference type="Pfam" id="PF04076">
    <property type="entry name" value="BOF"/>
    <property type="match status" value="1"/>
</dbReference>
<dbReference type="InterPro" id="IPR005220">
    <property type="entry name" value="CarO-like"/>
</dbReference>
<dbReference type="InterPro" id="IPR036700">
    <property type="entry name" value="BOBF_sf"/>
</dbReference>
<dbReference type="PANTHER" id="PTHR36571:SF1">
    <property type="entry name" value="PROTEIN YGIW"/>
    <property type="match status" value="1"/>
</dbReference>
<dbReference type="GeneID" id="303189892"/>
<keyword evidence="4" id="KW-1185">Reference proteome</keyword>
<feature type="signal peptide" evidence="2">
    <location>
        <begin position="1"/>
        <end position="22"/>
    </location>
</feature>
<dbReference type="EMBL" id="QPGL01000002">
    <property type="protein sequence ID" value="RCS70402.1"/>
    <property type="molecule type" value="Genomic_DNA"/>
</dbReference>
<dbReference type="OrthoDB" id="598245at2"/>
<dbReference type="NCBIfam" id="NF033674">
    <property type="entry name" value="stress_OB_fold"/>
    <property type="match status" value="1"/>
</dbReference>
<reference evidence="3 4" key="1">
    <citation type="journal article" date="2017" name="Elife">
        <title>Extensive horizontal gene transfer in cheese-associated bacteria.</title>
        <authorList>
            <person name="Bonham K.S."/>
            <person name="Wolfe B.E."/>
            <person name="Dutton R.J."/>
        </authorList>
    </citation>
    <scope>NUCLEOTIDE SEQUENCE [LARGE SCALE GENOMIC DNA]</scope>
    <source>
        <strain evidence="3 4">JB196</strain>
    </source>
</reference>
<sequence>MKHTIKILTLATALSFSGIAMSEVISPANTTQQPSAQGGFEGPYTGKKLIETVEMAKEASDDQKVVLTGHLKSSSGHEKYIFSDSTGEITVEIDNDKWQGRTITTEDNIILRGEVDKDWNSLVIDVDSLEVK</sequence>
<proteinExistence type="predicted"/>
<organism evidence="3 4">
    <name type="scientific">Vibrio casei</name>
    <dbReference type="NCBI Taxonomy" id="673372"/>
    <lineage>
        <taxon>Bacteria</taxon>
        <taxon>Pseudomonadati</taxon>
        <taxon>Pseudomonadota</taxon>
        <taxon>Gammaproteobacteria</taxon>
        <taxon>Vibrionales</taxon>
        <taxon>Vibrionaceae</taxon>
        <taxon>Vibrio</taxon>
    </lineage>
</organism>
<evidence type="ECO:0000313" key="3">
    <source>
        <dbReference type="EMBL" id="RCS70402.1"/>
    </source>
</evidence>
<dbReference type="SUPFAM" id="SSF101756">
    <property type="entry name" value="Hypothetical protein YgiW"/>
    <property type="match status" value="1"/>
</dbReference>
<evidence type="ECO:0000256" key="2">
    <source>
        <dbReference type="SAM" id="SignalP"/>
    </source>
</evidence>
<name>A0A368LI30_9VIBR</name>
<dbReference type="AlphaFoldDB" id="A0A368LI30"/>
<comment type="caution">
    <text evidence="3">The sequence shown here is derived from an EMBL/GenBank/DDBJ whole genome shotgun (WGS) entry which is preliminary data.</text>
</comment>
<evidence type="ECO:0000256" key="1">
    <source>
        <dbReference type="ARBA" id="ARBA00022729"/>
    </source>
</evidence>
<keyword evidence="1 2" id="KW-0732">Signal</keyword>
<gene>
    <name evidence="3" type="ORF">CIK83_13275</name>
</gene>
<dbReference type="Gene3D" id="2.40.50.200">
    <property type="entry name" value="Bacterial OB-fold"/>
    <property type="match status" value="1"/>
</dbReference>